<feature type="region of interest" description="Disordered" evidence="1">
    <location>
        <begin position="134"/>
        <end position="162"/>
    </location>
</feature>
<proteinExistence type="predicted"/>
<name>A0A1I7ZQR5_9BILA</name>
<protein>
    <submittedName>
        <fullName evidence="3">BED-type domain-containing protein</fullName>
    </submittedName>
</protein>
<accession>A0A1I7ZQR5</accession>
<evidence type="ECO:0000313" key="3">
    <source>
        <dbReference type="WBParaSite" id="L893_g28875.t1"/>
    </source>
</evidence>
<dbReference type="WBParaSite" id="L893_g28875.t1">
    <property type="protein sequence ID" value="L893_g28875.t1"/>
    <property type="gene ID" value="L893_g28875"/>
</dbReference>
<evidence type="ECO:0000313" key="2">
    <source>
        <dbReference type="Proteomes" id="UP000095287"/>
    </source>
</evidence>
<dbReference type="AlphaFoldDB" id="A0A1I7ZQR5"/>
<organism evidence="2 3">
    <name type="scientific">Steinernema glaseri</name>
    <dbReference type="NCBI Taxonomy" id="37863"/>
    <lineage>
        <taxon>Eukaryota</taxon>
        <taxon>Metazoa</taxon>
        <taxon>Ecdysozoa</taxon>
        <taxon>Nematoda</taxon>
        <taxon>Chromadorea</taxon>
        <taxon>Rhabditida</taxon>
        <taxon>Tylenchina</taxon>
        <taxon>Panagrolaimomorpha</taxon>
        <taxon>Strongyloidoidea</taxon>
        <taxon>Steinernematidae</taxon>
        <taxon>Steinernema</taxon>
    </lineage>
</organism>
<reference evidence="3" key="1">
    <citation type="submission" date="2016-11" db="UniProtKB">
        <authorList>
            <consortium name="WormBaseParasite"/>
        </authorList>
    </citation>
    <scope>IDENTIFICATION</scope>
</reference>
<dbReference type="Proteomes" id="UP000095287">
    <property type="component" value="Unplaced"/>
</dbReference>
<sequence>MDAATPQTPSSRLKKSLAWVCFNSFGDEKRAQCRSCNGVVTWTDAKCTTRTMWWHLYSKHRNQHDKLKILADKLKMTYDGARQRVNFDHPLDHQVAEVLPSTSDSGEKENEVTEIAQFLQDQVDELFSSEMGKNADIPSLLTPRPPRRRTGAHLAQPPSVPMSPMAAALQVFASSKRRSV</sequence>
<evidence type="ECO:0000256" key="1">
    <source>
        <dbReference type="SAM" id="MobiDB-lite"/>
    </source>
</evidence>
<keyword evidence="2" id="KW-1185">Reference proteome</keyword>